<protein>
    <submittedName>
        <fullName evidence="2">Glycoside hydrolase superfamily</fullName>
    </submittedName>
</protein>
<evidence type="ECO:0000256" key="1">
    <source>
        <dbReference type="SAM" id="SignalP"/>
    </source>
</evidence>
<organism evidence="2 3">
    <name type="scientific">Aspergillus lucknowensis</name>
    <dbReference type="NCBI Taxonomy" id="176173"/>
    <lineage>
        <taxon>Eukaryota</taxon>
        <taxon>Fungi</taxon>
        <taxon>Dikarya</taxon>
        <taxon>Ascomycota</taxon>
        <taxon>Pezizomycotina</taxon>
        <taxon>Eurotiomycetes</taxon>
        <taxon>Eurotiomycetidae</taxon>
        <taxon>Eurotiales</taxon>
        <taxon>Aspergillaceae</taxon>
        <taxon>Aspergillus</taxon>
        <taxon>Aspergillus subgen. Nidulantes</taxon>
    </lineage>
</organism>
<comment type="caution">
    <text evidence="2">The sequence shown here is derived from an EMBL/GenBank/DDBJ whole genome shotgun (WGS) entry which is preliminary data.</text>
</comment>
<dbReference type="PANTHER" id="PTHR36183:SF2">
    <property type="entry name" value="BETA-GLUCURONIDASE C-TERMINAL DOMAIN-CONTAINING PROTEIN"/>
    <property type="match status" value="1"/>
</dbReference>
<dbReference type="Proteomes" id="UP001610432">
    <property type="component" value="Unassembled WGS sequence"/>
</dbReference>
<keyword evidence="1" id="KW-0732">Signal</keyword>
<dbReference type="EMBL" id="JBFXLQ010000083">
    <property type="protein sequence ID" value="KAL2860836.1"/>
    <property type="molecule type" value="Genomic_DNA"/>
</dbReference>
<dbReference type="InterPro" id="IPR017853">
    <property type="entry name" value="GH"/>
</dbReference>
<keyword evidence="2" id="KW-0378">Hydrolase</keyword>
<accession>A0ABR4L8G2</accession>
<sequence length="371" mass="40578">MFFISASLLFIASGIICGPARAETFVTNVVRLTEQAGSIAKPIPKGIAALSVEFCYITDYLGDVNQPNSLSRSLLQNIEDIAGAPPVIRIGGHTQDVAWFCADCPQTLNNTFASGNDEAIDVSFNKDLFTVLNENVPARQEFIFGLNFGRNDVSIPLAEVMAAEKYMDPSRLRAYELGNEPDFYGPSQRPRPWTVDKYVAEQEDWLNQLGKKTGKGFSIGALAQLPIYQGNFSLAEITALGLPEKVDYAVSLSDHTYPYSRCDPEREAQVSLPGLMNHTAVVEYFSQWTSEIQAANDAGIPFLMGETGSVSCHGKQGVSNTLGAALWELDYVLHGATIGMSGVYFHMGTPFYYSMWQPVPYNGTAATVYPT</sequence>
<dbReference type="RefSeq" id="XP_070880730.1">
    <property type="nucleotide sequence ID" value="XM_071034866.1"/>
</dbReference>
<dbReference type="GeneID" id="98149938"/>
<dbReference type="SUPFAM" id="SSF51445">
    <property type="entry name" value="(Trans)glycosidases"/>
    <property type="match status" value="1"/>
</dbReference>
<dbReference type="Gene3D" id="3.20.20.80">
    <property type="entry name" value="Glycosidases"/>
    <property type="match status" value="1"/>
</dbReference>
<proteinExistence type="predicted"/>
<feature type="chain" id="PRO_5045636426" evidence="1">
    <location>
        <begin position="23"/>
        <end position="371"/>
    </location>
</feature>
<name>A0ABR4L8G2_9EURO</name>
<dbReference type="InterPro" id="IPR052974">
    <property type="entry name" value="GH79_Enzymes"/>
</dbReference>
<evidence type="ECO:0000313" key="2">
    <source>
        <dbReference type="EMBL" id="KAL2860836.1"/>
    </source>
</evidence>
<gene>
    <name evidence="2" type="ORF">BJX67DRAFT_391878</name>
</gene>
<feature type="signal peptide" evidence="1">
    <location>
        <begin position="1"/>
        <end position="22"/>
    </location>
</feature>
<keyword evidence="3" id="KW-1185">Reference proteome</keyword>
<dbReference type="GO" id="GO:0016787">
    <property type="term" value="F:hydrolase activity"/>
    <property type="evidence" value="ECO:0007669"/>
    <property type="project" value="UniProtKB-KW"/>
</dbReference>
<evidence type="ECO:0000313" key="3">
    <source>
        <dbReference type="Proteomes" id="UP001610432"/>
    </source>
</evidence>
<dbReference type="PANTHER" id="PTHR36183">
    <property type="entry name" value="BETA-GLUCURONIDASE"/>
    <property type="match status" value="1"/>
</dbReference>
<reference evidence="2 3" key="1">
    <citation type="submission" date="2024-07" db="EMBL/GenBank/DDBJ databases">
        <title>Section-level genome sequencing and comparative genomics of Aspergillus sections Usti and Cavernicolus.</title>
        <authorList>
            <consortium name="Lawrence Berkeley National Laboratory"/>
            <person name="Nybo J.L."/>
            <person name="Vesth T.C."/>
            <person name="Theobald S."/>
            <person name="Frisvad J.C."/>
            <person name="Larsen T.O."/>
            <person name="Kjaerboelling I."/>
            <person name="Rothschild-Mancinelli K."/>
            <person name="Lyhne E.K."/>
            <person name="Kogle M.E."/>
            <person name="Barry K."/>
            <person name="Clum A."/>
            <person name="Na H."/>
            <person name="Ledsgaard L."/>
            <person name="Lin J."/>
            <person name="Lipzen A."/>
            <person name="Kuo A."/>
            <person name="Riley R."/>
            <person name="Mondo S."/>
            <person name="Labutti K."/>
            <person name="Haridas S."/>
            <person name="Pangalinan J."/>
            <person name="Salamov A.A."/>
            <person name="Simmons B.A."/>
            <person name="Magnuson J.K."/>
            <person name="Chen J."/>
            <person name="Drula E."/>
            <person name="Henrissat B."/>
            <person name="Wiebenga A."/>
            <person name="Lubbers R.J."/>
            <person name="Gomes A.C."/>
            <person name="Macurrencykelacurrency M.R."/>
            <person name="Stajich J."/>
            <person name="Grigoriev I.V."/>
            <person name="Mortensen U.H."/>
            <person name="De Vries R.P."/>
            <person name="Baker S.E."/>
            <person name="Andersen M.R."/>
        </authorList>
    </citation>
    <scope>NUCLEOTIDE SEQUENCE [LARGE SCALE GENOMIC DNA]</scope>
    <source>
        <strain evidence="2 3">CBS 449.75</strain>
    </source>
</reference>